<dbReference type="AlphaFoldDB" id="A0A4Y9JA12"/>
<dbReference type="EMBL" id="SPPD01000009">
    <property type="protein sequence ID" value="TFU97627.1"/>
    <property type="molecule type" value="Genomic_DNA"/>
</dbReference>
<organism evidence="2 3">
    <name type="scientific">Streptococcus cuniculi</name>
    <dbReference type="NCBI Taxonomy" id="1432788"/>
    <lineage>
        <taxon>Bacteria</taxon>
        <taxon>Bacillati</taxon>
        <taxon>Bacillota</taxon>
        <taxon>Bacilli</taxon>
        <taxon>Lactobacillales</taxon>
        <taxon>Streptococcaceae</taxon>
        <taxon>Streptococcus</taxon>
    </lineage>
</organism>
<dbReference type="OrthoDB" id="9984815at2"/>
<evidence type="ECO:0000313" key="3">
    <source>
        <dbReference type="Proteomes" id="UP000297253"/>
    </source>
</evidence>
<dbReference type="RefSeq" id="WP_135182198.1">
    <property type="nucleotide sequence ID" value="NZ_JADGKZ010000009.1"/>
</dbReference>
<feature type="transmembrane region" description="Helical" evidence="1">
    <location>
        <begin position="50"/>
        <end position="69"/>
    </location>
</feature>
<dbReference type="Proteomes" id="UP000297253">
    <property type="component" value="Unassembled WGS sequence"/>
</dbReference>
<evidence type="ECO:0000313" key="2">
    <source>
        <dbReference type="EMBL" id="TFU97627.1"/>
    </source>
</evidence>
<name>A0A4Y9JA12_9STRE</name>
<feature type="transmembrane region" description="Helical" evidence="1">
    <location>
        <begin position="21"/>
        <end position="44"/>
    </location>
</feature>
<protein>
    <submittedName>
        <fullName evidence="2">Uncharacterized protein</fullName>
    </submittedName>
</protein>
<sequence length="152" mass="17198">MRKKRDKSLTLDEYLRIRSEARVATLLFCIYTVLFIIGGVYLVLQGGRAHLYTSIGMAVYLTLGLKMFIPPFHRKAYLELEQPELKTYPSRKGLLSSHFMFCQLGAYSLGCLALMIVLTQTLSAIPPKVKMIDLPSIETSKMEPSTTPSKFE</sequence>
<feature type="transmembrane region" description="Helical" evidence="1">
    <location>
        <begin position="99"/>
        <end position="118"/>
    </location>
</feature>
<keyword evidence="1" id="KW-0472">Membrane</keyword>
<gene>
    <name evidence="2" type="ORF">E4T82_07335</name>
</gene>
<keyword evidence="1" id="KW-0812">Transmembrane</keyword>
<comment type="caution">
    <text evidence="2">The sequence shown here is derived from an EMBL/GenBank/DDBJ whole genome shotgun (WGS) entry which is preliminary data.</text>
</comment>
<proteinExistence type="predicted"/>
<reference evidence="2 3" key="1">
    <citation type="submission" date="2019-03" db="EMBL/GenBank/DDBJ databases">
        <title>Diversity of the mouse oral microbiome.</title>
        <authorList>
            <person name="Joseph S."/>
            <person name="Aduse-Opoku J."/>
            <person name="Curtis M."/>
            <person name="Wade W."/>
            <person name="Hashim A."/>
        </authorList>
    </citation>
    <scope>NUCLEOTIDE SEQUENCE [LARGE SCALE GENOMIC DNA]</scope>
    <source>
        <strain evidence="2 3">WM131</strain>
    </source>
</reference>
<evidence type="ECO:0000256" key="1">
    <source>
        <dbReference type="SAM" id="Phobius"/>
    </source>
</evidence>
<keyword evidence="1" id="KW-1133">Transmembrane helix</keyword>
<accession>A0A4Y9JA12</accession>